<dbReference type="RefSeq" id="WP_110449493.1">
    <property type="nucleotide sequence ID" value="NZ_CP029479.1"/>
</dbReference>
<dbReference type="KEGG" id="phb:HYN04_03635"/>
<dbReference type="InterPro" id="IPR009050">
    <property type="entry name" value="Globin-like_sf"/>
</dbReference>
<protein>
    <submittedName>
        <fullName evidence="1">Globin</fullName>
    </submittedName>
</protein>
<evidence type="ECO:0000313" key="1">
    <source>
        <dbReference type="EMBL" id="AWM76924.1"/>
    </source>
</evidence>
<reference evidence="2" key="1">
    <citation type="submission" date="2018-05" db="EMBL/GenBank/DDBJ databases">
        <title>Genome sequencing of Phenylobacterium sp. HYN0004.</title>
        <authorList>
            <person name="Yi H."/>
            <person name="Baek C."/>
        </authorList>
    </citation>
    <scope>NUCLEOTIDE SEQUENCE [LARGE SCALE GENOMIC DNA]</scope>
    <source>
        <strain evidence="2">HYN0004</strain>
    </source>
</reference>
<dbReference type="EMBL" id="CP029479">
    <property type="protein sequence ID" value="AWM76924.1"/>
    <property type="molecule type" value="Genomic_DNA"/>
</dbReference>
<accession>A0A2Z3I0I7</accession>
<gene>
    <name evidence="1" type="ORF">HYN04_03635</name>
</gene>
<keyword evidence="2" id="KW-1185">Reference proteome</keyword>
<dbReference type="GO" id="GO:0019825">
    <property type="term" value="F:oxygen binding"/>
    <property type="evidence" value="ECO:0007669"/>
    <property type="project" value="InterPro"/>
</dbReference>
<proteinExistence type="predicted"/>
<dbReference type="InterPro" id="IPR044399">
    <property type="entry name" value="Mb-like_M"/>
</dbReference>
<dbReference type="AlphaFoldDB" id="A0A2Z3I0I7"/>
<dbReference type="SUPFAM" id="SSF46458">
    <property type="entry name" value="Globin-like"/>
    <property type="match status" value="1"/>
</dbReference>
<evidence type="ECO:0000313" key="2">
    <source>
        <dbReference type="Proteomes" id="UP000247763"/>
    </source>
</evidence>
<dbReference type="Gene3D" id="1.10.490.10">
    <property type="entry name" value="Globins"/>
    <property type="match status" value="1"/>
</dbReference>
<dbReference type="CDD" id="cd01040">
    <property type="entry name" value="Mb-like"/>
    <property type="match status" value="1"/>
</dbReference>
<dbReference type="Proteomes" id="UP000247763">
    <property type="component" value="Chromosome"/>
</dbReference>
<dbReference type="InterPro" id="IPR012292">
    <property type="entry name" value="Globin/Proto"/>
</dbReference>
<organism evidence="1 2">
    <name type="scientific">Phenylobacterium parvum</name>
    <dbReference type="NCBI Taxonomy" id="2201350"/>
    <lineage>
        <taxon>Bacteria</taxon>
        <taxon>Pseudomonadati</taxon>
        <taxon>Pseudomonadota</taxon>
        <taxon>Alphaproteobacteria</taxon>
        <taxon>Caulobacterales</taxon>
        <taxon>Caulobacteraceae</taxon>
        <taxon>Phenylobacterium</taxon>
    </lineage>
</organism>
<name>A0A2Z3I0I7_9CAUL</name>
<dbReference type="GO" id="GO:0020037">
    <property type="term" value="F:heme binding"/>
    <property type="evidence" value="ECO:0007669"/>
    <property type="project" value="InterPro"/>
</dbReference>
<sequence length="144" mass="16747">MPRAPDPHEPDIVASLERAGELCEDLTPVVYDRLFSEQPEMEVLFWRDQNHQIRGEMLTRVLQAILDFVGERLYSRTLIQSEVVVHEGYDVPPDVFRTFFATVRDSVREVCGDDWRPEWEAAWATTLVDLDWYVTHPDQAMTPA</sequence>
<dbReference type="OrthoDB" id="7594567at2"/>